<dbReference type="GO" id="GO:0005743">
    <property type="term" value="C:mitochondrial inner membrane"/>
    <property type="evidence" value="ECO:0007669"/>
    <property type="project" value="TreeGrafter"/>
</dbReference>
<evidence type="ECO:0000313" key="7">
    <source>
        <dbReference type="Proteomes" id="UP000053660"/>
    </source>
</evidence>
<keyword evidence="7" id="KW-1185">Reference proteome</keyword>
<keyword evidence="2 5" id="KW-0812">Transmembrane</keyword>
<dbReference type="InterPro" id="IPR036640">
    <property type="entry name" value="ABC1_TM_sf"/>
</dbReference>
<dbReference type="PANTHER" id="PTHR43394:SF27">
    <property type="entry name" value="ATP-DEPENDENT TRANSLOCASE ABCB1-LIKE"/>
    <property type="match status" value="1"/>
</dbReference>
<evidence type="ECO:0000256" key="5">
    <source>
        <dbReference type="SAM" id="Phobius"/>
    </source>
</evidence>
<dbReference type="EMBL" id="KN569737">
    <property type="protein sequence ID" value="KHJ84184.1"/>
    <property type="molecule type" value="Genomic_DNA"/>
</dbReference>
<evidence type="ECO:0000256" key="4">
    <source>
        <dbReference type="ARBA" id="ARBA00023136"/>
    </source>
</evidence>
<dbReference type="OrthoDB" id="5866601at2759"/>
<keyword evidence="3 5" id="KW-1133">Transmembrane helix</keyword>
<name>A0A0B1SH03_OESDE</name>
<accession>A0A0B1SH03</accession>
<dbReference type="InterPro" id="IPR027417">
    <property type="entry name" value="P-loop_NTPase"/>
</dbReference>
<evidence type="ECO:0000256" key="2">
    <source>
        <dbReference type="ARBA" id="ARBA00022692"/>
    </source>
</evidence>
<dbReference type="Gene3D" id="1.20.1560.10">
    <property type="entry name" value="ABC transporter type 1, transmembrane domain"/>
    <property type="match status" value="1"/>
</dbReference>
<dbReference type="GO" id="GO:0090374">
    <property type="term" value="P:oligopeptide export from mitochondrion"/>
    <property type="evidence" value="ECO:0007669"/>
    <property type="project" value="TreeGrafter"/>
</dbReference>
<keyword evidence="4 5" id="KW-0472">Membrane</keyword>
<proteinExistence type="predicted"/>
<feature type="transmembrane region" description="Helical" evidence="5">
    <location>
        <begin position="45"/>
        <end position="61"/>
    </location>
</feature>
<dbReference type="GO" id="GO:0005524">
    <property type="term" value="F:ATP binding"/>
    <property type="evidence" value="ECO:0007669"/>
    <property type="project" value="InterPro"/>
</dbReference>
<dbReference type="Proteomes" id="UP000053660">
    <property type="component" value="Unassembled WGS sequence"/>
</dbReference>
<dbReference type="InterPro" id="IPR039421">
    <property type="entry name" value="Type_1_exporter"/>
</dbReference>
<dbReference type="AlphaFoldDB" id="A0A0B1SH03"/>
<sequence length="132" mass="14588">MRRPSALVCGSSLGARFSLWNVLRVLFAIAFTAGSMRFANAYFPGYIKATFAAGVIFNMLGEDPRIDGMTKNGRKPKVDGSITLHNVYFKYPKRLDVPILQGVVVSVSTDANIFLFYKKICSSPLKDPPDSF</sequence>
<organism evidence="6 7">
    <name type="scientific">Oesophagostomum dentatum</name>
    <name type="common">Nodular worm</name>
    <dbReference type="NCBI Taxonomy" id="61180"/>
    <lineage>
        <taxon>Eukaryota</taxon>
        <taxon>Metazoa</taxon>
        <taxon>Ecdysozoa</taxon>
        <taxon>Nematoda</taxon>
        <taxon>Chromadorea</taxon>
        <taxon>Rhabditida</taxon>
        <taxon>Rhabditina</taxon>
        <taxon>Rhabditomorpha</taxon>
        <taxon>Strongyloidea</taxon>
        <taxon>Strongylidae</taxon>
        <taxon>Oesophagostomum</taxon>
    </lineage>
</organism>
<dbReference type="Gene3D" id="3.40.50.300">
    <property type="entry name" value="P-loop containing nucleotide triphosphate hydrolases"/>
    <property type="match status" value="1"/>
</dbReference>
<evidence type="ECO:0008006" key="8">
    <source>
        <dbReference type="Google" id="ProtNLM"/>
    </source>
</evidence>
<comment type="subcellular location">
    <subcellularLocation>
        <location evidence="1">Membrane</location>
        <topology evidence="1">Multi-pass membrane protein</topology>
    </subcellularLocation>
</comment>
<gene>
    <name evidence="6" type="ORF">OESDEN_16106</name>
</gene>
<reference evidence="6 7" key="1">
    <citation type="submission" date="2014-03" db="EMBL/GenBank/DDBJ databases">
        <title>Draft genome of the hookworm Oesophagostomum dentatum.</title>
        <authorList>
            <person name="Mitreva M."/>
        </authorList>
    </citation>
    <scope>NUCLEOTIDE SEQUENCE [LARGE SCALE GENOMIC DNA]</scope>
    <source>
        <strain evidence="6 7">OD-Hann</strain>
    </source>
</reference>
<dbReference type="GO" id="GO:0015421">
    <property type="term" value="F:ABC-type oligopeptide transporter activity"/>
    <property type="evidence" value="ECO:0007669"/>
    <property type="project" value="TreeGrafter"/>
</dbReference>
<evidence type="ECO:0000256" key="1">
    <source>
        <dbReference type="ARBA" id="ARBA00004141"/>
    </source>
</evidence>
<evidence type="ECO:0000313" key="6">
    <source>
        <dbReference type="EMBL" id="KHJ84184.1"/>
    </source>
</evidence>
<protein>
    <recommendedName>
        <fullName evidence="8">ABC transmembrane type-1 domain-containing protein</fullName>
    </recommendedName>
</protein>
<dbReference type="PANTHER" id="PTHR43394">
    <property type="entry name" value="ATP-DEPENDENT PERMEASE MDL1, MITOCHONDRIAL"/>
    <property type="match status" value="1"/>
</dbReference>
<feature type="transmembrane region" description="Helical" evidence="5">
    <location>
        <begin position="21"/>
        <end position="39"/>
    </location>
</feature>
<evidence type="ECO:0000256" key="3">
    <source>
        <dbReference type="ARBA" id="ARBA00022989"/>
    </source>
</evidence>